<sequence length="103" mass="11702">MPPYTVTRYTGEVRPLETSLVAKNTVSDVYVIRSPGNSALLLPTKTEATDECRYHIEQAGDLLSRRKVTPEPPPVCTRKQRRRLVNGRTDQNAQRKNDKHKAD</sequence>
<feature type="compositionally biased region" description="Basic and acidic residues" evidence="1">
    <location>
        <begin position="93"/>
        <end position="103"/>
    </location>
</feature>
<evidence type="ECO:0000256" key="1">
    <source>
        <dbReference type="SAM" id="MobiDB-lite"/>
    </source>
</evidence>
<dbReference type="EMBL" id="AHZU02000470">
    <property type="protein sequence ID" value="KFG43914.1"/>
    <property type="molecule type" value="Genomic_DNA"/>
</dbReference>
<dbReference type="AlphaFoldDB" id="A0A086KHP6"/>
<feature type="region of interest" description="Disordered" evidence="1">
    <location>
        <begin position="64"/>
        <end position="103"/>
    </location>
</feature>
<accession>A0A086KHP6</accession>
<organism evidence="2 3">
    <name type="scientific">Toxoplasma gondii GAB2-2007-GAL-DOM2</name>
    <dbReference type="NCBI Taxonomy" id="1130820"/>
    <lineage>
        <taxon>Eukaryota</taxon>
        <taxon>Sar</taxon>
        <taxon>Alveolata</taxon>
        <taxon>Apicomplexa</taxon>
        <taxon>Conoidasida</taxon>
        <taxon>Coccidia</taxon>
        <taxon>Eucoccidiorida</taxon>
        <taxon>Eimeriorina</taxon>
        <taxon>Sarcocystidae</taxon>
        <taxon>Toxoplasma</taxon>
    </lineage>
</organism>
<dbReference type="Proteomes" id="UP000028837">
    <property type="component" value="Unassembled WGS sequence"/>
</dbReference>
<gene>
    <name evidence="2" type="ORF">TGDOM2_269425</name>
</gene>
<protein>
    <submittedName>
        <fullName evidence="2">Uncharacterized protein</fullName>
    </submittedName>
</protein>
<proteinExistence type="predicted"/>
<evidence type="ECO:0000313" key="3">
    <source>
        <dbReference type="Proteomes" id="UP000028837"/>
    </source>
</evidence>
<comment type="caution">
    <text evidence="2">The sequence shown here is derived from an EMBL/GenBank/DDBJ whole genome shotgun (WGS) entry which is preliminary data.</text>
</comment>
<name>A0A086KHP6_TOXGO</name>
<dbReference type="VEuPathDB" id="ToxoDB:TGDOM2_269425"/>
<reference evidence="2 3" key="1">
    <citation type="submission" date="2014-02" db="EMBL/GenBank/DDBJ databases">
        <authorList>
            <person name="Sibley D."/>
            <person name="Venepally P."/>
            <person name="Karamycheva S."/>
            <person name="Hadjithomas M."/>
            <person name="Khan A."/>
            <person name="Brunk B."/>
            <person name="Roos D."/>
            <person name="Caler E."/>
            <person name="Lorenzi H."/>
        </authorList>
    </citation>
    <scope>NUCLEOTIDE SEQUENCE [LARGE SCALE GENOMIC DNA]</scope>
    <source>
        <strain evidence="2 3">GAB2-2007-GAL-DOM2</strain>
    </source>
</reference>
<evidence type="ECO:0000313" key="2">
    <source>
        <dbReference type="EMBL" id="KFG43914.1"/>
    </source>
</evidence>